<feature type="transmembrane region" description="Helical" evidence="1">
    <location>
        <begin position="50"/>
        <end position="74"/>
    </location>
</feature>
<dbReference type="Proteomes" id="UP000281431">
    <property type="component" value="Unassembled WGS sequence"/>
</dbReference>
<evidence type="ECO:0000256" key="1">
    <source>
        <dbReference type="SAM" id="Phobius"/>
    </source>
</evidence>
<evidence type="ECO:0000313" key="2">
    <source>
        <dbReference type="EMBL" id="RQG95644.1"/>
    </source>
</evidence>
<protein>
    <submittedName>
        <fullName evidence="2">Uncharacterized protein</fullName>
    </submittedName>
</protein>
<name>A0A3N6M537_NATCH</name>
<accession>A0A3N6M537</accession>
<reference evidence="2 3" key="1">
    <citation type="submission" date="2018-10" db="EMBL/GenBank/DDBJ databases">
        <title>Natrarchaeobius chitinivorans gen. nov., sp. nov., and Natrarchaeobius haloalkaliphilus sp. nov., alkaliphilic, chitin-utilizing haloarchaea from hypersaline alkaline lakes.</title>
        <authorList>
            <person name="Sorokin D.Y."/>
            <person name="Elcheninov A.G."/>
            <person name="Kostrikina N.A."/>
            <person name="Bale N.J."/>
            <person name="Sinninghe Damste J.S."/>
            <person name="Khijniak T.V."/>
            <person name="Kublanov I.V."/>
            <person name="Toshchakov S.V."/>
        </authorList>
    </citation>
    <scope>NUCLEOTIDE SEQUENCE [LARGE SCALE GENOMIC DNA]</scope>
    <source>
        <strain evidence="2 3">AArcht7</strain>
    </source>
</reference>
<keyword evidence="3" id="KW-1185">Reference proteome</keyword>
<gene>
    <name evidence="2" type="ORF">EA472_21330</name>
</gene>
<sequence length="113" mass="12442">MLAGGTIPAEYIADPSVYWTVFLLDLGIVVPITVAVSLSLLRGAVWARKAIYGLVGWYALVTIAVLALFVSMLVHDDPNVTVGTVIVLFIATLLITAFTVWVYRPFFRRTTLR</sequence>
<proteinExistence type="predicted"/>
<organism evidence="2 3">
    <name type="scientific">Natrarchaeobius chitinivorans</name>
    <dbReference type="NCBI Taxonomy" id="1679083"/>
    <lineage>
        <taxon>Archaea</taxon>
        <taxon>Methanobacteriati</taxon>
        <taxon>Methanobacteriota</taxon>
        <taxon>Stenosarchaea group</taxon>
        <taxon>Halobacteria</taxon>
        <taxon>Halobacteriales</taxon>
        <taxon>Natrialbaceae</taxon>
        <taxon>Natrarchaeobius</taxon>
    </lineage>
</organism>
<keyword evidence="1" id="KW-1133">Transmembrane helix</keyword>
<keyword evidence="1" id="KW-0472">Membrane</keyword>
<comment type="caution">
    <text evidence="2">The sequence shown here is derived from an EMBL/GenBank/DDBJ whole genome shotgun (WGS) entry which is preliminary data.</text>
</comment>
<feature type="transmembrane region" description="Helical" evidence="1">
    <location>
        <begin position="80"/>
        <end position="103"/>
    </location>
</feature>
<feature type="transmembrane region" description="Helical" evidence="1">
    <location>
        <begin position="17"/>
        <end position="38"/>
    </location>
</feature>
<evidence type="ECO:0000313" key="3">
    <source>
        <dbReference type="Proteomes" id="UP000281431"/>
    </source>
</evidence>
<dbReference type="EMBL" id="REFZ01000031">
    <property type="protein sequence ID" value="RQG95644.1"/>
    <property type="molecule type" value="Genomic_DNA"/>
</dbReference>
<keyword evidence="1" id="KW-0812">Transmembrane</keyword>
<dbReference type="AlphaFoldDB" id="A0A3N6M537"/>